<feature type="compositionally biased region" description="Polar residues" evidence="1">
    <location>
        <begin position="110"/>
        <end position="120"/>
    </location>
</feature>
<comment type="caution">
    <text evidence="2">The sequence shown here is derived from an EMBL/GenBank/DDBJ whole genome shotgun (WGS) entry which is preliminary data.</text>
</comment>
<evidence type="ECO:0000313" key="2">
    <source>
        <dbReference type="EMBL" id="OBZ89866.1"/>
    </source>
</evidence>
<accession>A0A1C7NN13</accession>
<dbReference type="OrthoDB" id="5366606at2759"/>
<gene>
    <name evidence="2" type="ORF">A0J61_02076</name>
</gene>
<dbReference type="EMBL" id="LUGH01000074">
    <property type="protein sequence ID" value="OBZ89866.1"/>
    <property type="molecule type" value="Genomic_DNA"/>
</dbReference>
<proteinExistence type="predicted"/>
<feature type="region of interest" description="Disordered" evidence="1">
    <location>
        <begin position="103"/>
        <end position="123"/>
    </location>
</feature>
<evidence type="ECO:0000256" key="1">
    <source>
        <dbReference type="SAM" id="MobiDB-lite"/>
    </source>
</evidence>
<keyword evidence="3" id="KW-1185">Reference proteome</keyword>
<sequence>MSFQVMLREGIVGGFAGPTVKQMIQIQGDHTGALIQQHTLKPESKTDFSVQSGGLATDQVSGILDAIKKQLQELPTEQPPGSEDIYGQDISLGFMSDDFQWINGGPEGCSNGTSEVQPTPEQKEKFKELVELVKGLGQQYAIEAQ</sequence>
<dbReference type="Proteomes" id="UP000093000">
    <property type="component" value="Unassembled WGS sequence"/>
</dbReference>
<evidence type="ECO:0000313" key="3">
    <source>
        <dbReference type="Proteomes" id="UP000093000"/>
    </source>
</evidence>
<protein>
    <submittedName>
        <fullName evidence="2">Uncharacterized protein</fullName>
    </submittedName>
</protein>
<dbReference type="AlphaFoldDB" id="A0A1C7NN13"/>
<organism evidence="2 3">
    <name type="scientific">Choanephora cucurbitarum</name>
    <dbReference type="NCBI Taxonomy" id="101091"/>
    <lineage>
        <taxon>Eukaryota</taxon>
        <taxon>Fungi</taxon>
        <taxon>Fungi incertae sedis</taxon>
        <taxon>Mucoromycota</taxon>
        <taxon>Mucoromycotina</taxon>
        <taxon>Mucoromycetes</taxon>
        <taxon>Mucorales</taxon>
        <taxon>Mucorineae</taxon>
        <taxon>Choanephoraceae</taxon>
        <taxon>Choanephoroideae</taxon>
        <taxon>Choanephora</taxon>
    </lineage>
</organism>
<reference evidence="2 3" key="1">
    <citation type="submission" date="2016-03" db="EMBL/GenBank/DDBJ databases">
        <title>Choanephora cucurbitarum.</title>
        <authorList>
            <person name="Min B."/>
            <person name="Park H."/>
            <person name="Park J.-H."/>
            <person name="Shin H.-D."/>
            <person name="Choi I.-G."/>
        </authorList>
    </citation>
    <scope>NUCLEOTIDE SEQUENCE [LARGE SCALE GENOMIC DNA]</scope>
    <source>
        <strain evidence="2 3">KUS-F28377</strain>
    </source>
</reference>
<name>A0A1C7NN13_9FUNG</name>
<dbReference type="InParanoid" id="A0A1C7NN13"/>